<reference evidence="3 4" key="1">
    <citation type="submission" date="2016-12" db="EMBL/GenBank/DDBJ databases">
        <title>Trade-off between light-utilization and light-protection in marine flavobacteria.</title>
        <authorList>
            <person name="Kumagai Y."/>
            <person name="Yoshizawa S."/>
            <person name="Kogure K."/>
            <person name="Iwasaki W."/>
        </authorList>
    </citation>
    <scope>NUCLEOTIDE SEQUENCE [LARGE SCALE GENOMIC DNA]</scope>
    <source>
        <strain evidence="3 4">NBRC 108759</strain>
    </source>
</reference>
<dbReference type="NCBIfam" id="TIGR03696">
    <property type="entry name" value="Rhs_assc_core"/>
    <property type="match status" value="1"/>
</dbReference>
<gene>
    <name evidence="3" type="ORF">BTO18_05990</name>
</gene>
<dbReference type="SUPFAM" id="SSF52309">
    <property type="entry name" value="N-(deoxy)ribosyltransferase-like"/>
    <property type="match status" value="1"/>
</dbReference>
<dbReference type="EMBL" id="MSCN01000001">
    <property type="protein sequence ID" value="PQJ78762.1"/>
    <property type="molecule type" value="Genomic_DNA"/>
</dbReference>
<protein>
    <recommendedName>
        <fullName evidence="2">DUF6443 domain-containing protein</fullName>
    </recommendedName>
</protein>
<dbReference type="InterPro" id="IPR022385">
    <property type="entry name" value="Rhs_assc_core"/>
</dbReference>
<dbReference type="RefSeq" id="WP_105015357.1">
    <property type="nucleotide sequence ID" value="NZ_MSCN01000001.1"/>
</dbReference>
<feature type="signal peptide" evidence="1">
    <location>
        <begin position="1"/>
        <end position="26"/>
    </location>
</feature>
<dbReference type="Proteomes" id="UP000238882">
    <property type="component" value="Unassembled WGS sequence"/>
</dbReference>
<sequence length="1315" mass="149171">MKKLGKGGYKKSLFFGVLFFTLHLFSQTTTESYTDGDITLSGPTNILLNTSYSYNIGDAVYNGWVASADIEWTITGGDIVDNGTNINTTNDYFEDYYGQEMANINIIWRATGLKRVHAIFIDYFGQTMYQLAIDITEPPNNGTTILNINENYIYTVTPTVATTNVTSLNNSEKIENITYFDGLGRPIQQIGIRQSASQKDIVTHMTYDDLGRQSKQYLPYASLSNDGSYRTDALIKTNAYYNTNEFQNTINPYSETLFEESPLNLPIEIAAPGNDWKEGINNEHTIKNEYKLVENSDNVHVLEANHTVSGNLNLVMKGMYTVSYQTNQVGDQYAKTPTLHKFITKNENWKASDGKNNTEEVFKDYRGITVLKRSYNNGIAHDTYNVYDKYGNLLIVIPPKVTLNNGVSATELSELCYQYRYDVKNRLVEKKIPGKGWEYIVYDKVNRPILTQDAVQRAKSNKEWLFTKYDAYGRTIYSGLYKDNRSRINVQNSANSSNSVIESITTGSGLYYYTNNAYPINVPWYDVYTINYYDDYVYWGGDTHNPQTNYYGKALTNNTKGLSTTSKEFILGGHGWITTITGYDEKARPIYIWTKNDYLNTTDIVESKLDDFTGKVLEIRTTHKKVGKSDIIITDKFTYDHLDRLLTQTQKINSQAEELIVNNEYKELGELKSKKVGGAVESQVENSNGLQTIDYKYNVRGWLTNINDVDNIGSDLFTFKINYNTKNIQTTSVYTPLYDGNISETIWRTKSDYKKRGYQYSYDDLSRITYANYREENNLLSGSGKFETSYNYDKNGNLDELIRTGAIGNDIDELSYDYSVSSNKLVEVEDASGNTDGLHSTTQYDYDSHNGNLISDSSKGITSIEYNHLNLPTKVHFGSSKRIEYIYSATGSKLQKKVINNGTSTTNYAGSFIYENNVLKHFSHPEGYVEVNGSSYTYIYQYTDHLGNSRLNYTNIGSSSSPNLQIREENNYYPFGMKMTGFNTNIIGVQDDYKYNGKEYQDEVINGKKLDWYDYGARNYEPSIGRWHVIDAMAEKRPDLTPFRYGFNNPINVIDPDGNFEKDDFWGGGGGFTSVTVRGLQDGGTFTFASSGSTTKNNSGCPKCKTFQDYINYYLGLNGSKNEEDLEEAIASGDEDRIDKANSDFLQNEANFEQAVRTAQETAKFIADYDPFGFANAYYQFTMGDSNINKGMAVLAFLPVGKIGKGFQLLSKGRVFWSGGSQARVAAETFARANGFKTLEMTFTGKFLTKMTKLTSYEFTKPLWNFASQRFARGANGTINVFQNANTGIRLESVWRLKEYPILKNKNIIYHNILK</sequence>
<evidence type="ECO:0000256" key="1">
    <source>
        <dbReference type="SAM" id="SignalP"/>
    </source>
</evidence>
<dbReference type="InterPro" id="IPR045619">
    <property type="entry name" value="DUF6443"/>
</dbReference>
<evidence type="ECO:0000313" key="3">
    <source>
        <dbReference type="EMBL" id="PQJ78762.1"/>
    </source>
</evidence>
<evidence type="ECO:0000259" key="2">
    <source>
        <dbReference type="Pfam" id="PF20041"/>
    </source>
</evidence>
<keyword evidence="1" id="KW-0732">Signal</keyword>
<keyword evidence="4" id="KW-1185">Reference proteome</keyword>
<proteinExistence type="predicted"/>
<evidence type="ECO:0000313" key="4">
    <source>
        <dbReference type="Proteomes" id="UP000238882"/>
    </source>
</evidence>
<name>A0A2S7WN77_9FLAO</name>
<accession>A0A2S7WN77</accession>
<feature type="domain" description="DUF6443" evidence="2">
    <location>
        <begin position="155"/>
        <end position="291"/>
    </location>
</feature>
<organism evidence="3 4">
    <name type="scientific">Polaribacter porphyrae</name>
    <dbReference type="NCBI Taxonomy" id="1137780"/>
    <lineage>
        <taxon>Bacteria</taxon>
        <taxon>Pseudomonadati</taxon>
        <taxon>Bacteroidota</taxon>
        <taxon>Flavobacteriia</taxon>
        <taxon>Flavobacteriales</taxon>
        <taxon>Flavobacteriaceae</taxon>
    </lineage>
</organism>
<dbReference type="Pfam" id="PF20041">
    <property type="entry name" value="DUF6443"/>
    <property type="match status" value="1"/>
</dbReference>
<dbReference type="Gene3D" id="2.180.10.10">
    <property type="entry name" value="RHS repeat-associated core"/>
    <property type="match status" value="1"/>
</dbReference>
<dbReference type="OrthoDB" id="2972467at2"/>
<feature type="chain" id="PRO_5015411416" description="DUF6443 domain-containing protein" evidence="1">
    <location>
        <begin position="27"/>
        <end position="1315"/>
    </location>
</feature>
<comment type="caution">
    <text evidence="3">The sequence shown here is derived from an EMBL/GenBank/DDBJ whole genome shotgun (WGS) entry which is preliminary data.</text>
</comment>